<dbReference type="EMBL" id="UINC01193566">
    <property type="protein sequence ID" value="SVE09251.1"/>
    <property type="molecule type" value="Genomic_DNA"/>
</dbReference>
<gene>
    <name evidence="1" type="ORF">METZ01_LOCUS462105</name>
</gene>
<feature type="non-terminal residue" evidence="1">
    <location>
        <position position="250"/>
    </location>
</feature>
<dbReference type="AlphaFoldDB" id="A0A383ANU9"/>
<proteinExistence type="predicted"/>
<dbReference type="InterPro" id="IPR028994">
    <property type="entry name" value="Integrin_alpha_N"/>
</dbReference>
<feature type="non-terminal residue" evidence="1">
    <location>
        <position position="1"/>
    </location>
</feature>
<sequence>GDFNNDLIPDIYLAGIGMSRGLDVVSNIFGDTMQNSGLEFCDTGRTLLDRKTCHQLNLLTTLLNPEKQDITEHCTPLENPQWIKECMVTRMVLVALSRKTPSLCEKILQPFALNRIYCQKFFQAEHLEFSRENEIPMQTQFNLLLSGQADHTFRDVSEKAKISTAEWSWNARFADLDNDEWQDLFVVNGVPITQEFASNNFFHNQNGKSFAPSQVEFGLDDHDHSSSYTYIDIDRDGDLDIIANTLYSPF</sequence>
<evidence type="ECO:0008006" key="2">
    <source>
        <dbReference type="Google" id="ProtNLM"/>
    </source>
</evidence>
<organism evidence="1">
    <name type="scientific">marine metagenome</name>
    <dbReference type="NCBI Taxonomy" id="408172"/>
    <lineage>
        <taxon>unclassified sequences</taxon>
        <taxon>metagenomes</taxon>
        <taxon>ecological metagenomes</taxon>
    </lineage>
</organism>
<accession>A0A383ANU9</accession>
<protein>
    <recommendedName>
        <fullName evidence="2">VCBS repeat-containing protein</fullName>
    </recommendedName>
</protein>
<reference evidence="1" key="1">
    <citation type="submission" date="2018-05" db="EMBL/GenBank/DDBJ databases">
        <authorList>
            <person name="Lanie J.A."/>
            <person name="Ng W.-L."/>
            <person name="Kazmierczak K.M."/>
            <person name="Andrzejewski T.M."/>
            <person name="Davidsen T.M."/>
            <person name="Wayne K.J."/>
            <person name="Tettelin H."/>
            <person name="Glass J.I."/>
            <person name="Rusch D."/>
            <person name="Podicherti R."/>
            <person name="Tsui H.-C.T."/>
            <person name="Winkler M.E."/>
        </authorList>
    </citation>
    <scope>NUCLEOTIDE SEQUENCE</scope>
</reference>
<dbReference type="SUPFAM" id="SSF69318">
    <property type="entry name" value="Integrin alpha N-terminal domain"/>
    <property type="match status" value="1"/>
</dbReference>
<name>A0A383ANU9_9ZZZZ</name>
<evidence type="ECO:0000313" key="1">
    <source>
        <dbReference type="EMBL" id="SVE09251.1"/>
    </source>
</evidence>